<dbReference type="AlphaFoldDB" id="A0A1W0WG71"/>
<evidence type="ECO:0000313" key="2">
    <source>
        <dbReference type="Proteomes" id="UP000192578"/>
    </source>
</evidence>
<reference evidence="2" key="1">
    <citation type="submission" date="2017-01" db="EMBL/GenBank/DDBJ databases">
        <title>Comparative genomics of anhydrobiosis in the tardigrade Hypsibius dujardini.</title>
        <authorList>
            <person name="Yoshida Y."/>
            <person name="Koutsovoulos G."/>
            <person name="Laetsch D."/>
            <person name="Stevens L."/>
            <person name="Kumar S."/>
            <person name="Horikawa D."/>
            <person name="Ishino K."/>
            <person name="Komine S."/>
            <person name="Tomita M."/>
            <person name="Blaxter M."/>
            <person name="Arakawa K."/>
        </authorList>
    </citation>
    <scope>NUCLEOTIDE SEQUENCE [LARGE SCALE GENOMIC DNA]</scope>
    <source>
        <strain evidence="2">Z151</strain>
    </source>
</reference>
<gene>
    <name evidence="1" type="ORF">BV898_11553</name>
</gene>
<accession>A0A1W0WG71</accession>
<comment type="caution">
    <text evidence="1">The sequence shown here is derived from an EMBL/GenBank/DDBJ whole genome shotgun (WGS) entry which is preliminary data.</text>
</comment>
<organism evidence="1 2">
    <name type="scientific">Hypsibius exemplaris</name>
    <name type="common">Freshwater tardigrade</name>
    <dbReference type="NCBI Taxonomy" id="2072580"/>
    <lineage>
        <taxon>Eukaryota</taxon>
        <taxon>Metazoa</taxon>
        <taxon>Ecdysozoa</taxon>
        <taxon>Tardigrada</taxon>
        <taxon>Eutardigrada</taxon>
        <taxon>Parachela</taxon>
        <taxon>Hypsibioidea</taxon>
        <taxon>Hypsibiidae</taxon>
        <taxon>Hypsibius</taxon>
    </lineage>
</organism>
<keyword evidence="2" id="KW-1185">Reference proteome</keyword>
<name>A0A1W0WG71_HYPEX</name>
<sequence length="404" mass="46209">MKLFYDCNELYVDSEDEGVKGWVPFAQRKVIKDQKEQPCVENNNNVDELSQRPGQEEGVDPDVIVYQDAENGVRSVLLTTSPSAGLELDACDCGRPEYAGVMSFDCHVSCVKQPATLRYRQVKYELIMEDAEGKKCHDHFCRVWEREKQVKKSIILQTDTTYRANHKQTSPAECWAMVQSSTCGDATMKKIGHVWSYKAEPEGEGTWNSVMSFRTLNCEVMEVMLEEGCAGCPIHSATNELAENRKVGYSIQSQRTFVWSAVVAQQKPCDLKRMMVRSGCFYNDSGVLRLRDTDKQMDFVLRARRKTCLNDGVEVFSVKRVNHMSIRILDWPSARRWCRQLPRLQTPQPELLLRPSFVWGLQSRPRTTLKRWFAFIRTVTYGPLHQVNIKPTTEGGTDSPGVRV</sequence>
<dbReference type="EMBL" id="MTYJ01000108">
    <property type="protein sequence ID" value="OQV14200.1"/>
    <property type="molecule type" value="Genomic_DNA"/>
</dbReference>
<protein>
    <submittedName>
        <fullName evidence="1">Uncharacterized protein</fullName>
    </submittedName>
</protein>
<proteinExistence type="predicted"/>
<evidence type="ECO:0000313" key="1">
    <source>
        <dbReference type="EMBL" id="OQV14200.1"/>
    </source>
</evidence>
<dbReference type="Proteomes" id="UP000192578">
    <property type="component" value="Unassembled WGS sequence"/>
</dbReference>